<evidence type="ECO:0000313" key="13">
    <source>
        <dbReference type="EMBL" id="MFD2647800.1"/>
    </source>
</evidence>
<evidence type="ECO:0000256" key="5">
    <source>
        <dbReference type="ARBA" id="ARBA00022448"/>
    </source>
</evidence>
<dbReference type="RefSeq" id="WP_386832817.1">
    <property type="nucleotide sequence ID" value="NZ_JBHUNP010000001.1"/>
</dbReference>
<evidence type="ECO:0000256" key="7">
    <source>
        <dbReference type="ARBA" id="ARBA00022519"/>
    </source>
</evidence>
<evidence type="ECO:0000313" key="14">
    <source>
        <dbReference type="Proteomes" id="UP001597521"/>
    </source>
</evidence>
<keyword evidence="14" id="KW-1185">Reference proteome</keyword>
<reference evidence="14" key="1">
    <citation type="journal article" date="2019" name="Int. J. Syst. Evol. Microbiol.">
        <title>The Global Catalogue of Microorganisms (GCM) 10K type strain sequencing project: providing services to taxonomists for standard genome sequencing and annotation.</title>
        <authorList>
            <consortium name="The Broad Institute Genomics Platform"/>
            <consortium name="The Broad Institute Genome Sequencing Center for Infectious Disease"/>
            <person name="Wu L."/>
            <person name="Ma J."/>
        </authorList>
    </citation>
    <scope>NUCLEOTIDE SEQUENCE [LARGE SCALE GENOMIC DNA]</scope>
    <source>
        <strain evidence="14">CCM 7427</strain>
    </source>
</reference>
<keyword evidence="9 12" id="KW-0201">Cytochrome c-type biogenesis</keyword>
<proteinExistence type="inferred from homology"/>
<comment type="subcellular location">
    <subcellularLocation>
        <location evidence="2 12">Cell inner membrane</location>
        <topology evidence="2 12">Single-pass membrane protein</topology>
    </subcellularLocation>
</comment>
<evidence type="ECO:0000256" key="11">
    <source>
        <dbReference type="ARBA" id="ARBA00023136"/>
    </source>
</evidence>
<evidence type="ECO:0000256" key="12">
    <source>
        <dbReference type="RuleBase" id="RU363101"/>
    </source>
</evidence>
<evidence type="ECO:0000256" key="9">
    <source>
        <dbReference type="ARBA" id="ARBA00022748"/>
    </source>
</evidence>
<keyword evidence="6 12" id="KW-1003">Cell membrane</keyword>
<dbReference type="NCBIfam" id="TIGR03141">
    <property type="entry name" value="cytochro_ccmD"/>
    <property type="match status" value="1"/>
</dbReference>
<keyword evidence="10 12" id="KW-1133">Transmembrane helix</keyword>
<dbReference type="Pfam" id="PF04995">
    <property type="entry name" value="CcmD"/>
    <property type="match status" value="1"/>
</dbReference>
<comment type="function">
    <text evidence="1 12">Required for the export of heme to the periplasm for the biogenesis of c-type cytochromes.</text>
</comment>
<evidence type="ECO:0000256" key="6">
    <source>
        <dbReference type="ARBA" id="ARBA00022475"/>
    </source>
</evidence>
<comment type="similarity">
    <text evidence="3 12">Belongs to the CcmD/CycX/HelD family.</text>
</comment>
<keyword evidence="11 12" id="KW-0472">Membrane</keyword>
<evidence type="ECO:0000256" key="4">
    <source>
        <dbReference type="ARBA" id="ARBA00016461"/>
    </source>
</evidence>
<protein>
    <recommendedName>
        <fullName evidence="4 12">Heme exporter protein D</fullName>
    </recommendedName>
</protein>
<gene>
    <name evidence="13" type="primary">ccmD</name>
    <name evidence="13" type="ORF">ACFSX5_08360</name>
</gene>
<feature type="transmembrane region" description="Helical" evidence="12">
    <location>
        <begin position="12"/>
        <end position="30"/>
    </location>
</feature>
<dbReference type="EMBL" id="JBHUNP010000001">
    <property type="protein sequence ID" value="MFD2647800.1"/>
    <property type="molecule type" value="Genomic_DNA"/>
</dbReference>
<keyword evidence="8 12" id="KW-0812">Transmembrane</keyword>
<evidence type="ECO:0000256" key="10">
    <source>
        <dbReference type="ARBA" id="ARBA00022989"/>
    </source>
</evidence>
<name>A0ABW5QJ64_9HYPH</name>
<comment type="caution">
    <text evidence="13">The sequence shown here is derived from an EMBL/GenBank/DDBJ whole genome shotgun (WGS) entry which is preliminary data.</text>
</comment>
<sequence length="52" mass="5928">MIELGQHAAFILWSYAGVALAIAGLITWTVTSARRTDRRLAELDRLRERTRT</sequence>
<dbReference type="Proteomes" id="UP001597521">
    <property type="component" value="Unassembled WGS sequence"/>
</dbReference>
<evidence type="ECO:0000256" key="3">
    <source>
        <dbReference type="ARBA" id="ARBA00008741"/>
    </source>
</evidence>
<organism evidence="13 14">
    <name type="scientific">Devosia albogilva</name>
    <dbReference type="NCBI Taxonomy" id="429726"/>
    <lineage>
        <taxon>Bacteria</taxon>
        <taxon>Pseudomonadati</taxon>
        <taxon>Pseudomonadota</taxon>
        <taxon>Alphaproteobacteria</taxon>
        <taxon>Hyphomicrobiales</taxon>
        <taxon>Devosiaceae</taxon>
        <taxon>Devosia</taxon>
    </lineage>
</organism>
<evidence type="ECO:0000256" key="8">
    <source>
        <dbReference type="ARBA" id="ARBA00022692"/>
    </source>
</evidence>
<keyword evidence="7 12" id="KW-0997">Cell inner membrane</keyword>
<keyword evidence="5 12" id="KW-0813">Transport</keyword>
<accession>A0ABW5QJ64</accession>
<evidence type="ECO:0000256" key="2">
    <source>
        <dbReference type="ARBA" id="ARBA00004377"/>
    </source>
</evidence>
<evidence type="ECO:0000256" key="1">
    <source>
        <dbReference type="ARBA" id="ARBA00002442"/>
    </source>
</evidence>
<dbReference type="InterPro" id="IPR007078">
    <property type="entry name" value="Haem_export_protD_CcmD"/>
</dbReference>